<dbReference type="AlphaFoldDB" id="A0A1Y6D3H9"/>
<dbReference type="InterPro" id="IPR001387">
    <property type="entry name" value="Cro/C1-type_HTH"/>
</dbReference>
<dbReference type="InterPro" id="IPR039554">
    <property type="entry name" value="HigA2-like_HTH"/>
</dbReference>
<dbReference type="RefSeq" id="WP_085215807.1">
    <property type="nucleotide sequence ID" value="NZ_FXAM01000001.1"/>
</dbReference>
<dbReference type="Pfam" id="PF13744">
    <property type="entry name" value="HTH_37"/>
    <property type="match status" value="1"/>
</dbReference>
<dbReference type="OrthoDB" id="9788479at2"/>
<proteinExistence type="predicted"/>
<gene>
    <name evidence="2" type="ORF">SAMN02949497_4384</name>
</gene>
<dbReference type="SMART" id="SM00530">
    <property type="entry name" value="HTH_XRE"/>
    <property type="match status" value="1"/>
</dbReference>
<dbReference type="Proteomes" id="UP000192923">
    <property type="component" value="Unassembled WGS sequence"/>
</dbReference>
<dbReference type="InterPro" id="IPR010982">
    <property type="entry name" value="Lambda_DNA-bd_dom_sf"/>
</dbReference>
<accession>A0A1Y6D3H9</accession>
<evidence type="ECO:0000259" key="1">
    <source>
        <dbReference type="SMART" id="SM00530"/>
    </source>
</evidence>
<evidence type="ECO:0000313" key="3">
    <source>
        <dbReference type="Proteomes" id="UP000192923"/>
    </source>
</evidence>
<dbReference type="GO" id="GO:0003677">
    <property type="term" value="F:DNA binding"/>
    <property type="evidence" value="ECO:0007669"/>
    <property type="project" value="UniProtKB-KW"/>
</dbReference>
<feature type="domain" description="HTH cro/C1-type" evidence="1">
    <location>
        <begin position="23"/>
        <end position="90"/>
    </location>
</feature>
<evidence type="ECO:0000313" key="2">
    <source>
        <dbReference type="EMBL" id="SMF96970.1"/>
    </source>
</evidence>
<dbReference type="Gene3D" id="1.10.260.40">
    <property type="entry name" value="lambda repressor-like DNA-binding domains"/>
    <property type="match status" value="1"/>
</dbReference>
<dbReference type="CDD" id="cd00093">
    <property type="entry name" value="HTH_XRE"/>
    <property type="match status" value="1"/>
</dbReference>
<dbReference type="EMBL" id="FXAM01000001">
    <property type="protein sequence ID" value="SMF96970.1"/>
    <property type="molecule type" value="Genomic_DNA"/>
</dbReference>
<keyword evidence="3" id="KW-1185">Reference proteome</keyword>
<protein>
    <submittedName>
        <fullName evidence="2">Predicted DNA-binding protein, contains XRE-type HTH domain</fullName>
    </submittedName>
</protein>
<dbReference type="STRING" id="1760988.SAMN02949497_4384"/>
<dbReference type="SUPFAM" id="SSF47413">
    <property type="entry name" value="lambda repressor-like DNA-binding domains"/>
    <property type="match status" value="1"/>
</dbReference>
<keyword evidence="2" id="KW-0238">DNA-binding</keyword>
<organism evidence="2 3">
    <name type="scientific">Methylomagnum ishizawai</name>
    <dbReference type="NCBI Taxonomy" id="1760988"/>
    <lineage>
        <taxon>Bacteria</taxon>
        <taxon>Pseudomonadati</taxon>
        <taxon>Pseudomonadota</taxon>
        <taxon>Gammaproteobacteria</taxon>
        <taxon>Methylococcales</taxon>
        <taxon>Methylococcaceae</taxon>
        <taxon>Methylomagnum</taxon>
    </lineage>
</organism>
<reference evidence="2 3" key="1">
    <citation type="submission" date="2016-12" db="EMBL/GenBank/DDBJ databases">
        <authorList>
            <person name="Song W.-J."/>
            <person name="Kurnit D.M."/>
        </authorList>
    </citation>
    <scope>NUCLEOTIDE SEQUENCE [LARGE SCALE GENOMIC DNA]</scope>
    <source>
        <strain evidence="2 3">175</strain>
    </source>
</reference>
<name>A0A1Y6D3H9_9GAMM</name>
<sequence>MTETVKAGENLFLALGFPPHEAEILQLRSDLMNHLALWVRDSGLTEAEAAERLGVTPARIADLVRGKWKKFTLDRLLTLAAKTGLHFRLELNSAA</sequence>